<organism evidence="2 3">
    <name type="scientific">Delftia lacustris</name>
    <dbReference type="NCBI Taxonomy" id="558537"/>
    <lineage>
        <taxon>Bacteria</taxon>
        <taxon>Pseudomonadati</taxon>
        <taxon>Pseudomonadota</taxon>
        <taxon>Betaproteobacteria</taxon>
        <taxon>Burkholderiales</taxon>
        <taxon>Comamonadaceae</taxon>
        <taxon>Delftia</taxon>
    </lineage>
</organism>
<dbReference type="Proteomes" id="UP000595064">
    <property type="component" value="Plasmid unnamed"/>
</dbReference>
<dbReference type="EMBL" id="FNPE01000008">
    <property type="protein sequence ID" value="SDY80445.1"/>
    <property type="molecule type" value="Genomic_DNA"/>
</dbReference>
<dbReference type="Proteomes" id="UP000183417">
    <property type="component" value="Unassembled WGS sequence"/>
</dbReference>
<dbReference type="EMBL" id="CP065749">
    <property type="protein sequence ID" value="QPS84944.1"/>
    <property type="molecule type" value="Genomic_DNA"/>
</dbReference>
<keyword evidence="1" id="KW-0614">Plasmid</keyword>
<dbReference type="RefSeq" id="WP_074921829.1">
    <property type="nucleotide sequence ID" value="NZ_CP065749.1"/>
</dbReference>
<dbReference type="KEGG" id="dla:I6G47_32885"/>
<evidence type="ECO:0000313" key="3">
    <source>
        <dbReference type="Proteomes" id="UP000183417"/>
    </source>
</evidence>
<reference evidence="2 3" key="1">
    <citation type="submission" date="2016-10" db="EMBL/GenBank/DDBJ databases">
        <authorList>
            <person name="de Groot N.N."/>
        </authorList>
    </citation>
    <scope>NUCLEOTIDE SEQUENCE [LARGE SCALE GENOMIC DNA]</scope>
    <source>
        <strain evidence="2 3">LMG 24775</strain>
    </source>
</reference>
<accession>A0A1H3MW58</accession>
<proteinExistence type="predicted"/>
<name>A0A1H3MW58_9BURK</name>
<gene>
    <name evidence="1" type="ORF">I6G47_32885</name>
    <name evidence="2" type="ORF">SAMN05421547_10854</name>
</gene>
<evidence type="ECO:0000313" key="1">
    <source>
        <dbReference type="EMBL" id="QPS84944.1"/>
    </source>
</evidence>
<protein>
    <submittedName>
        <fullName evidence="2">Uncharacterized protein</fullName>
    </submittedName>
</protein>
<dbReference type="GeneID" id="94688954"/>
<evidence type="ECO:0000313" key="2">
    <source>
        <dbReference type="EMBL" id="SDY80445.1"/>
    </source>
</evidence>
<reference evidence="1 4" key="2">
    <citation type="submission" date="2020-12" db="EMBL/GenBank/DDBJ databases">
        <title>FDA dAtabase for Regulatory Grade micrObial Sequences (FDA-ARGOS): Supporting development and validation of Infectious Disease Dx tests.</title>
        <authorList>
            <person name="Sproer C."/>
            <person name="Gronow S."/>
            <person name="Severitt S."/>
            <person name="Schroder I."/>
            <person name="Tallon L."/>
            <person name="Sadzewicz L."/>
            <person name="Zhao X."/>
            <person name="Boylan J."/>
            <person name="Ott S."/>
            <person name="Bowen H."/>
            <person name="Vavikolanu K."/>
            <person name="Mehta A."/>
            <person name="Aluvathingal J."/>
            <person name="Nadendla S."/>
            <person name="Lowell S."/>
            <person name="Myers T."/>
            <person name="Yan Y."/>
            <person name="Sichtig H."/>
        </authorList>
    </citation>
    <scope>NUCLEOTIDE SEQUENCE [LARGE SCALE GENOMIC DNA]</scope>
    <source>
        <strain evidence="1 4">FDAARGOS_890</strain>
        <plasmid evidence="1 4">unnamed</plasmid>
    </source>
</reference>
<evidence type="ECO:0000313" key="4">
    <source>
        <dbReference type="Proteomes" id="UP000595064"/>
    </source>
</evidence>
<geneLocation type="plasmid" evidence="1 4">
    <name>unnamed</name>
</geneLocation>
<sequence>MPEFSLKRESLNTITDLEVAFGTRKLLPPFDVVPSEFKRGNDYTRLLDHLFSGQAIPEGEIVFHEGFDDAEAPALLNRVVMAHLRSFEPKHDHKIAGLGYLISQACQVRLA</sequence>
<dbReference type="AlphaFoldDB" id="A0A1H3MW58"/>
<keyword evidence="4" id="KW-1185">Reference proteome</keyword>